<evidence type="ECO:0000256" key="4">
    <source>
        <dbReference type="ARBA" id="ARBA00023242"/>
    </source>
</evidence>
<dbReference type="KEGG" id="hir:HETIRDRAFT_244962"/>
<feature type="compositionally biased region" description="Basic and acidic residues" evidence="6">
    <location>
        <begin position="436"/>
        <end position="446"/>
    </location>
</feature>
<feature type="compositionally biased region" description="Basic and acidic residues" evidence="6">
    <location>
        <begin position="401"/>
        <end position="411"/>
    </location>
</feature>
<keyword evidence="4" id="KW-0539">Nucleus</keyword>
<sequence>STLFVSNLPYTVTSTDLQTLFSDLAPVRSAFVVLEPGTRTSKGVGYVSFAIKEDAATALDQVAKDGLVLDGRSLRVGWAATAERDANPKPTPAPKPKSEPADAHHPKMPHVHVSRDPLAIRTIIVSGLPTPLDSNALWKKMRKYAGAEHLEWPLKLGNDGEGEDPSTAHVLFSKPAQAEEAVTKLHAHVFKGALLSVTLKKRLDAVAKPPRRPAALPTSTSTATPTAASLLAASVAGRPAGPAPSRASRLIVRNLPFDVTEQDLRAVFLPYGPIYAVHIPTTLEGEEQEKGATEKARTRGKGFAFVWMWSKKEAEKAMEGCNGTKVRAGFAAGLVKDKQKRKKERREDAKRLKAAAGAKDDAEEEDEEDGEGEGEAEAGKRGEGYGEERVIAVDWALSKEKWEEEKKKIADDAEDEDEESDEDEEDSDEEDSALGLHDHDSEDESRGSSADEDDEEDEDDRSDAGERVKPELPPPEAGTTLFVRNVPFSATDEELRALFRTFGPLRYARITLDHDTGRSRGTGFACFWNKVDADKAVAQSEILRSDMMGQSDAPKKNPFSMPSLLTPDPSALSAQSLVLHGRTLDVVRAVTRDEAGRLKEVGEKAREKADKRNMYLLREGVILPNTPAASTLPAVEIEKRTNSFNARRALLRSNPALYVSKTRLSVRQLPPFVTERGLRRLATHAVRAFDREVKAGTRAGLTRDELQEGVEAAPEGGADAEKGKDAWTGKGKEKEKGRKEGRKGWSKAGRNAPLVRQAKIVRQADRVDTATGLGRSRGYGFVELRTHADALRVLRWANNSRETEGLFAQWWAAEAGERATAEEAKGEDGKKRAEKLKKEAQAFAARGTGKEEAAGDEVEAAEGVAEKRGKGKGTLIVEFSIENVQVVQRRA</sequence>
<feature type="domain" description="RRM" evidence="7">
    <location>
        <begin position="479"/>
        <end position="591"/>
    </location>
</feature>
<feature type="region of interest" description="Disordered" evidence="6">
    <location>
        <begin position="401"/>
        <end position="482"/>
    </location>
</feature>
<feature type="region of interest" description="Disordered" evidence="6">
    <location>
        <begin position="80"/>
        <end position="110"/>
    </location>
</feature>
<dbReference type="Proteomes" id="UP000030671">
    <property type="component" value="Unassembled WGS sequence"/>
</dbReference>
<dbReference type="EMBL" id="KI925466">
    <property type="protein sequence ID" value="ETW75268.1"/>
    <property type="molecule type" value="Genomic_DNA"/>
</dbReference>
<dbReference type="AlphaFoldDB" id="W4JP03"/>
<dbReference type="HOGENOM" id="CLU_011608_0_0_1"/>
<evidence type="ECO:0000256" key="6">
    <source>
        <dbReference type="SAM" id="MobiDB-lite"/>
    </source>
</evidence>
<dbReference type="Gene3D" id="3.30.70.330">
    <property type="match status" value="5"/>
</dbReference>
<dbReference type="GO" id="GO:0005730">
    <property type="term" value="C:nucleolus"/>
    <property type="evidence" value="ECO:0007669"/>
    <property type="project" value="TreeGrafter"/>
</dbReference>
<feature type="domain" description="RRM" evidence="7">
    <location>
        <begin position="1"/>
        <end position="81"/>
    </location>
</feature>
<dbReference type="InterPro" id="IPR012677">
    <property type="entry name" value="Nucleotide-bd_a/b_plait_sf"/>
</dbReference>
<protein>
    <recommendedName>
        <fullName evidence="7">RRM domain-containing protein</fullName>
    </recommendedName>
</protein>
<organism evidence="8 9">
    <name type="scientific">Heterobasidion irregulare (strain TC 32-1)</name>
    <dbReference type="NCBI Taxonomy" id="747525"/>
    <lineage>
        <taxon>Eukaryota</taxon>
        <taxon>Fungi</taxon>
        <taxon>Dikarya</taxon>
        <taxon>Basidiomycota</taxon>
        <taxon>Agaricomycotina</taxon>
        <taxon>Agaricomycetes</taxon>
        <taxon>Russulales</taxon>
        <taxon>Bondarzewiaceae</taxon>
        <taxon>Heterobasidion</taxon>
        <taxon>Heterobasidion annosum species complex</taxon>
    </lineage>
</organism>
<accession>W4JP03</accession>
<feature type="compositionally biased region" description="Basic and acidic residues" evidence="6">
    <location>
        <begin position="96"/>
        <end position="105"/>
    </location>
</feature>
<evidence type="ECO:0000259" key="7">
    <source>
        <dbReference type="PROSITE" id="PS50102"/>
    </source>
</evidence>
<keyword evidence="3 5" id="KW-0694">RNA-binding</keyword>
<name>W4JP03_HETIT</name>
<dbReference type="InterPro" id="IPR035979">
    <property type="entry name" value="RBD_domain_sf"/>
</dbReference>
<dbReference type="Pfam" id="PF00076">
    <property type="entry name" value="RRM_1"/>
    <property type="match status" value="3"/>
</dbReference>
<dbReference type="PANTHER" id="PTHR48039:SF5">
    <property type="entry name" value="RNA-BINDING PROTEIN 28"/>
    <property type="match status" value="1"/>
</dbReference>
<dbReference type="SMART" id="SM00360">
    <property type="entry name" value="RRM"/>
    <property type="match status" value="5"/>
</dbReference>
<dbReference type="GeneID" id="20669073"/>
<dbReference type="FunCoup" id="W4JP03">
    <property type="interactions" value="698"/>
</dbReference>
<comment type="subcellular location">
    <subcellularLocation>
        <location evidence="1">Nucleus</location>
    </subcellularLocation>
</comment>
<dbReference type="InterPro" id="IPR000504">
    <property type="entry name" value="RRM_dom"/>
</dbReference>
<feature type="compositionally biased region" description="Acidic residues" evidence="6">
    <location>
        <begin position="361"/>
        <end position="376"/>
    </location>
</feature>
<feature type="compositionally biased region" description="Acidic residues" evidence="6">
    <location>
        <begin position="450"/>
        <end position="461"/>
    </location>
</feature>
<evidence type="ECO:0000256" key="2">
    <source>
        <dbReference type="ARBA" id="ARBA00022737"/>
    </source>
</evidence>
<dbReference type="InParanoid" id="W4JP03"/>
<feature type="non-terminal residue" evidence="8">
    <location>
        <position position="1"/>
    </location>
</feature>
<feature type="region of interest" description="Disordered" evidence="6">
    <location>
        <begin position="700"/>
        <end position="750"/>
    </location>
</feature>
<feature type="region of interest" description="Disordered" evidence="6">
    <location>
        <begin position="337"/>
        <end position="385"/>
    </location>
</feature>
<feature type="region of interest" description="Disordered" evidence="6">
    <location>
        <begin position="842"/>
        <end position="865"/>
    </location>
</feature>
<feature type="non-terminal residue" evidence="8">
    <location>
        <position position="891"/>
    </location>
</feature>
<dbReference type="RefSeq" id="XP_009552702.1">
    <property type="nucleotide sequence ID" value="XM_009554407.1"/>
</dbReference>
<dbReference type="PANTHER" id="PTHR48039">
    <property type="entry name" value="RNA-BINDING MOTIF PROTEIN 14B"/>
    <property type="match status" value="1"/>
</dbReference>
<dbReference type="eggNOG" id="KOG0127">
    <property type="taxonomic scope" value="Eukaryota"/>
</dbReference>
<dbReference type="STRING" id="747525.W4JP03"/>
<feature type="domain" description="RRM" evidence="7">
    <location>
        <begin position="248"/>
        <end position="333"/>
    </location>
</feature>
<evidence type="ECO:0000313" key="9">
    <source>
        <dbReference type="Proteomes" id="UP000030671"/>
    </source>
</evidence>
<dbReference type="PROSITE" id="PS50102">
    <property type="entry name" value="RRM"/>
    <property type="match status" value="3"/>
</dbReference>
<proteinExistence type="predicted"/>
<dbReference type="FunFam" id="3.30.70.330:FF:000406">
    <property type="entry name" value="Related to Nucleolar protein NOP4"/>
    <property type="match status" value="1"/>
</dbReference>
<keyword evidence="9" id="KW-1185">Reference proteome</keyword>
<evidence type="ECO:0000313" key="8">
    <source>
        <dbReference type="EMBL" id="ETW75268.1"/>
    </source>
</evidence>
<feature type="compositionally biased region" description="Basic and acidic residues" evidence="6">
    <location>
        <begin position="719"/>
        <end position="738"/>
    </location>
</feature>
<dbReference type="GO" id="GO:0003729">
    <property type="term" value="F:mRNA binding"/>
    <property type="evidence" value="ECO:0007669"/>
    <property type="project" value="TreeGrafter"/>
</dbReference>
<evidence type="ECO:0000256" key="3">
    <source>
        <dbReference type="ARBA" id="ARBA00022884"/>
    </source>
</evidence>
<gene>
    <name evidence="8" type="ORF">HETIRDRAFT_244962</name>
</gene>
<evidence type="ECO:0000256" key="5">
    <source>
        <dbReference type="PROSITE-ProRule" id="PRU00176"/>
    </source>
</evidence>
<dbReference type="CDD" id="cd12676">
    <property type="entry name" value="RRM3_Nop4p"/>
    <property type="match status" value="1"/>
</dbReference>
<dbReference type="OrthoDB" id="267048at2759"/>
<evidence type="ECO:0000256" key="1">
    <source>
        <dbReference type="ARBA" id="ARBA00004123"/>
    </source>
</evidence>
<dbReference type="SUPFAM" id="SSF54928">
    <property type="entry name" value="RNA-binding domain, RBD"/>
    <property type="match status" value="2"/>
</dbReference>
<feature type="compositionally biased region" description="Acidic residues" evidence="6">
    <location>
        <begin position="412"/>
        <end position="432"/>
    </location>
</feature>
<reference evidence="8 9" key="1">
    <citation type="journal article" date="2012" name="New Phytol.">
        <title>Insight into trade-off between wood decay and parasitism from the genome of a fungal forest pathogen.</title>
        <authorList>
            <person name="Olson A."/>
            <person name="Aerts A."/>
            <person name="Asiegbu F."/>
            <person name="Belbahri L."/>
            <person name="Bouzid O."/>
            <person name="Broberg A."/>
            <person name="Canback B."/>
            <person name="Coutinho P.M."/>
            <person name="Cullen D."/>
            <person name="Dalman K."/>
            <person name="Deflorio G."/>
            <person name="van Diepen L.T."/>
            <person name="Dunand C."/>
            <person name="Duplessis S."/>
            <person name="Durling M."/>
            <person name="Gonthier P."/>
            <person name="Grimwood J."/>
            <person name="Fossdal C.G."/>
            <person name="Hansson D."/>
            <person name="Henrissat B."/>
            <person name="Hietala A."/>
            <person name="Himmelstrand K."/>
            <person name="Hoffmeister D."/>
            <person name="Hogberg N."/>
            <person name="James T.Y."/>
            <person name="Karlsson M."/>
            <person name="Kohler A."/>
            <person name="Kues U."/>
            <person name="Lee Y.H."/>
            <person name="Lin Y.C."/>
            <person name="Lind M."/>
            <person name="Lindquist E."/>
            <person name="Lombard V."/>
            <person name="Lucas S."/>
            <person name="Lunden K."/>
            <person name="Morin E."/>
            <person name="Murat C."/>
            <person name="Park J."/>
            <person name="Raffaello T."/>
            <person name="Rouze P."/>
            <person name="Salamov A."/>
            <person name="Schmutz J."/>
            <person name="Solheim H."/>
            <person name="Stahlberg J."/>
            <person name="Velez H."/>
            <person name="de Vries R.P."/>
            <person name="Wiebenga A."/>
            <person name="Woodward S."/>
            <person name="Yakovlev I."/>
            <person name="Garbelotto M."/>
            <person name="Martin F."/>
            <person name="Grigoriev I.V."/>
            <person name="Stenlid J."/>
        </authorList>
    </citation>
    <scope>NUCLEOTIDE SEQUENCE [LARGE SCALE GENOMIC DNA]</scope>
    <source>
        <strain evidence="8 9">TC 32-1</strain>
    </source>
</reference>
<keyword evidence="2" id="KW-0677">Repeat</keyword>
<dbReference type="InterPro" id="IPR034808">
    <property type="entry name" value="Nop4p_RRM3"/>
</dbReference>
<dbReference type="InterPro" id="IPR051945">
    <property type="entry name" value="RRM_MRD1_RNA_proc_ribogen"/>
</dbReference>